<accession>A0ABV0VIE4</accession>
<proteinExistence type="predicted"/>
<evidence type="ECO:0000256" key="1">
    <source>
        <dbReference type="SAM" id="MobiDB-lite"/>
    </source>
</evidence>
<sequence length="67" mass="7623">MVFDPEVQVTSGRRSGEGDGGEVSKPRKLRLAGWPVVRVKLLQEWRKGSTPTFAQMTELLNLYLRSY</sequence>
<organism evidence="2 3">
    <name type="scientific">Ilyodon furcidens</name>
    <name type="common">goldbreast splitfin</name>
    <dbReference type="NCBI Taxonomy" id="33524"/>
    <lineage>
        <taxon>Eukaryota</taxon>
        <taxon>Metazoa</taxon>
        <taxon>Chordata</taxon>
        <taxon>Craniata</taxon>
        <taxon>Vertebrata</taxon>
        <taxon>Euteleostomi</taxon>
        <taxon>Actinopterygii</taxon>
        <taxon>Neopterygii</taxon>
        <taxon>Teleostei</taxon>
        <taxon>Neoteleostei</taxon>
        <taxon>Acanthomorphata</taxon>
        <taxon>Ovalentaria</taxon>
        <taxon>Atherinomorphae</taxon>
        <taxon>Cyprinodontiformes</taxon>
        <taxon>Goodeidae</taxon>
        <taxon>Ilyodon</taxon>
    </lineage>
</organism>
<feature type="compositionally biased region" description="Basic and acidic residues" evidence="1">
    <location>
        <begin position="14"/>
        <end position="25"/>
    </location>
</feature>
<dbReference type="Proteomes" id="UP001482620">
    <property type="component" value="Unassembled WGS sequence"/>
</dbReference>
<evidence type="ECO:0000313" key="3">
    <source>
        <dbReference type="Proteomes" id="UP001482620"/>
    </source>
</evidence>
<comment type="caution">
    <text evidence="2">The sequence shown here is derived from an EMBL/GenBank/DDBJ whole genome shotgun (WGS) entry which is preliminary data.</text>
</comment>
<protein>
    <submittedName>
        <fullName evidence="2">Uncharacterized protein</fullName>
    </submittedName>
</protein>
<feature type="region of interest" description="Disordered" evidence="1">
    <location>
        <begin position="1"/>
        <end position="25"/>
    </location>
</feature>
<evidence type="ECO:0000313" key="2">
    <source>
        <dbReference type="EMBL" id="MEQ2256527.1"/>
    </source>
</evidence>
<reference evidence="2 3" key="1">
    <citation type="submission" date="2021-06" db="EMBL/GenBank/DDBJ databases">
        <authorList>
            <person name="Palmer J.M."/>
        </authorList>
    </citation>
    <scope>NUCLEOTIDE SEQUENCE [LARGE SCALE GENOMIC DNA]</scope>
    <source>
        <strain evidence="3">if_2019</strain>
        <tissue evidence="2">Muscle</tissue>
    </source>
</reference>
<name>A0ABV0VIE4_9TELE</name>
<keyword evidence="3" id="KW-1185">Reference proteome</keyword>
<dbReference type="EMBL" id="JAHRIQ010107302">
    <property type="protein sequence ID" value="MEQ2256527.1"/>
    <property type="molecule type" value="Genomic_DNA"/>
</dbReference>
<gene>
    <name evidence="2" type="ORF">ILYODFUR_025107</name>
</gene>